<keyword evidence="2" id="KW-1185">Reference proteome</keyword>
<reference evidence="1 2" key="1">
    <citation type="submission" date="2019-01" db="EMBL/GenBank/DDBJ databases">
        <title>Sequencing of cultivated peanut Arachis hypogaea provides insights into genome evolution and oil improvement.</title>
        <authorList>
            <person name="Chen X."/>
        </authorList>
    </citation>
    <scope>NUCLEOTIDE SEQUENCE [LARGE SCALE GENOMIC DNA]</scope>
    <source>
        <strain evidence="2">cv. Fuhuasheng</strain>
        <tissue evidence="1">Leaves</tissue>
    </source>
</reference>
<dbReference type="Proteomes" id="UP000289738">
    <property type="component" value="Chromosome B10"/>
</dbReference>
<dbReference type="EMBL" id="SDMP01000020">
    <property type="protein sequence ID" value="RYQ83167.1"/>
    <property type="molecule type" value="Genomic_DNA"/>
</dbReference>
<protein>
    <submittedName>
        <fullName evidence="1">Uncharacterized protein</fullName>
    </submittedName>
</protein>
<proteinExistence type="predicted"/>
<organism evidence="1 2">
    <name type="scientific">Arachis hypogaea</name>
    <name type="common">Peanut</name>
    <dbReference type="NCBI Taxonomy" id="3818"/>
    <lineage>
        <taxon>Eukaryota</taxon>
        <taxon>Viridiplantae</taxon>
        <taxon>Streptophyta</taxon>
        <taxon>Embryophyta</taxon>
        <taxon>Tracheophyta</taxon>
        <taxon>Spermatophyta</taxon>
        <taxon>Magnoliopsida</taxon>
        <taxon>eudicotyledons</taxon>
        <taxon>Gunneridae</taxon>
        <taxon>Pentapetalae</taxon>
        <taxon>rosids</taxon>
        <taxon>fabids</taxon>
        <taxon>Fabales</taxon>
        <taxon>Fabaceae</taxon>
        <taxon>Papilionoideae</taxon>
        <taxon>50 kb inversion clade</taxon>
        <taxon>dalbergioids sensu lato</taxon>
        <taxon>Dalbergieae</taxon>
        <taxon>Pterocarpus clade</taxon>
        <taxon>Arachis</taxon>
    </lineage>
</organism>
<dbReference type="AlphaFoldDB" id="A0A444X0E0"/>
<evidence type="ECO:0000313" key="1">
    <source>
        <dbReference type="EMBL" id="RYQ83167.1"/>
    </source>
</evidence>
<sequence>MSEGVEEFEQQTDSLDEVVHSQPIFENMKNHTRYDEVCKPTTKYVVKDLIQQNDQTGIRPSKTYQALANAAGGPANLTLTEKDVRNYITHYLHIVEYEIDPKELLKHFS</sequence>
<name>A0A444X0E0_ARAHY</name>
<comment type="caution">
    <text evidence="1">The sequence shown here is derived from an EMBL/GenBank/DDBJ whole genome shotgun (WGS) entry which is preliminary data.</text>
</comment>
<evidence type="ECO:0000313" key="2">
    <source>
        <dbReference type="Proteomes" id="UP000289738"/>
    </source>
</evidence>
<accession>A0A444X0E0</accession>
<gene>
    <name evidence="1" type="ORF">Ahy_B10g101793</name>
</gene>